<organism evidence="1 2">
    <name type="scientific">Mycena albidolilacea</name>
    <dbReference type="NCBI Taxonomy" id="1033008"/>
    <lineage>
        <taxon>Eukaryota</taxon>
        <taxon>Fungi</taxon>
        <taxon>Dikarya</taxon>
        <taxon>Basidiomycota</taxon>
        <taxon>Agaricomycotina</taxon>
        <taxon>Agaricomycetes</taxon>
        <taxon>Agaricomycetidae</taxon>
        <taxon>Agaricales</taxon>
        <taxon>Marasmiineae</taxon>
        <taxon>Mycenaceae</taxon>
        <taxon>Mycena</taxon>
    </lineage>
</organism>
<dbReference type="AlphaFoldDB" id="A0AAD7EXY9"/>
<gene>
    <name evidence="1" type="ORF">DFH08DRAFT_805174</name>
</gene>
<keyword evidence="2" id="KW-1185">Reference proteome</keyword>
<name>A0AAD7EXY9_9AGAR</name>
<evidence type="ECO:0000313" key="2">
    <source>
        <dbReference type="Proteomes" id="UP001218218"/>
    </source>
</evidence>
<protein>
    <submittedName>
        <fullName evidence="1">Uncharacterized protein</fullName>
    </submittedName>
</protein>
<accession>A0AAD7EXY9</accession>
<proteinExistence type="predicted"/>
<reference evidence="1" key="1">
    <citation type="submission" date="2023-03" db="EMBL/GenBank/DDBJ databases">
        <title>Massive genome expansion in bonnet fungi (Mycena s.s.) driven by repeated elements and novel gene families across ecological guilds.</title>
        <authorList>
            <consortium name="Lawrence Berkeley National Laboratory"/>
            <person name="Harder C.B."/>
            <person name="Miyauchi S."/>
            <person name="Viragh M."/>
            <person name="Kuo A."/>
            <person name="Thoen E."/>
            <person name="Andreopoulos B."/>
            <person name="Lu D."/>
            <person name="Skrede I."/>
            <person name="Drula E."/>
            <person name="Henrissat B."/>
            <person name="Morin E."/>
            <person name="Kohler A."/>
            <person name="Barry K."/>
            <person name="LaButti K."/>
            <person name="Morin E."/>
            <person name="Salamov A."/>
            <person name="Lipzen A."/>
            <person name="Mereny Z."/>
            <person name="Hegedus B."/>
            <person name="Baldrian P."/>
            <person name="Stursova M."/>
            <person name="Weitz H."/>
            <person name="Taylor A."/>
            <person name="Grigoriev I.V."/>
            <person name="Nagy L.G."/>
            <person name="Martin F."/>
            <person name="Kauserud H."/>
        </authorList>
    </citation>
    <scope>NUCLEOTIDE SEQUENCE</scope>
    <source>
        <strain evidence="1">CBHHK002</strain>
    </source>
</reference>
<evidence type="ECO:0000313" key="1">
    <source>
        <dbReference type="EMBL" id="KAJ7353654.1"/>
    </source>
</evidence>
<dbReference type="Proteomes" id="UP001218218">
    <property type="component" value="Unassembled WGS sequence"/>
</dbReference>
<sequence>MNIDEEAIVEHQKSSTELVVYSRLAEKAVTVSCVTEDILGFCHHDSSRCALKNSTQFHEHLQNMSFEVVVPAPSYAPDPELTKSESGGAPDMEMLLAVEWDLAITWFIKSQAERQIPALNSRYFEIDNLYPTRQIQTASMFGANHAIAGPSSIPMDSISAPLHRIGDEEDKYLWKLRNGEGISAEVWDGLVEISTKCGSVFTSSALKMHKKCCLGALIVV</sequence>
<dbReference type="EMBL" id="JARIHO010000011">
    <property type="protein sequence ID" value="KAJ7353654.1"/>
    <property type="molecule type" value="Genomic_DNA"/>
</dbReference>
<comment type="caution">
    <text evidence="1">The sequence shown here is derived from an EMBL/GenBank/DDBJ whole genome shotgun (WGS) entry which is preliminary data.</text>
</comment>